<keyword evidence="11" id="KW-0594">Phospholipid biosynthesis</keyword>
<keyword evidence="7 14" id="KW-0418">Kinase</keyword>
<dbReference type="InterPro" id="IPR001206">
    <property type="entry name" value="Diacylglycerol_kinase_cat_dom"/>
</dbReference>
<keyword evidence="5" id="KW-0479">Metal-binding</keyword>
<evidence type="ECO:0000256" key="5">
    <source>
        <dbReference type="ARBA" id="ARBA00022723"/>
    </source>
</evidence>
<evidence type="ECO:0000256" key="10">
    <source>
        <dbReference type="ARBA" id="ARBA00023098"/>
    </source>
</evidence>
<evidence type="ECO:0000256" key="11">
    <source>
        <dbReference type="ARBA" id="ARBA00023209"/>
    </source>
</evidence>
<dbReference type="Pfam" id="PF19279">
    <property type="entry name" value="YegS_C"/>
    <property type="match status" value="1"/>
</dbReference>
<comment type="cofactor">
    <cofactor evidence="1">
        <name>Mg(2+)</name>
        <dbReference type="ChEBI" id="CHEBI:18420"/>
    </cofactor>
</comment>
<dbReference type="GO" id="GO:0016301">
    <property type="term" value="F:kinase activity"/>
    <property type="evidence" value="ECO:0007669"/>
    <property type="project" value="UniProtKB-KW"/>
</dbReference>
<feature type="domain" description="DAGKc" evidence="13">
    <location>
        <begin position="30"/>
        <end position="160"/>
    </location>
</feature>
<keyword evidence="3" id="KW-0444">Lipid biosynthesis</keyword>
<keyword evidence="15" id="KW-1185">Reference proteome</keyword>
<dbReference type="PANTHER" id="PTHR12358:SF106">
    <property type="entry name" value="LIPID KINASE YEGS"/>
    <property type="match status" value="1"/>
</dbReference>
<evidence type="ECO:0000313" key="14">
    <source>
        <dbReference type="EMBL" id="GAA1990737.1"/>
    </source>
</evidence>
<proteinExistence type="inferred from homology"/>
<dbReference type="SUPFAM" id="SSF111331">
    <property type="entry name" value="NAD kinase/diacylglycerol kinase-like"/>
    <property type="match status" value="1"/>
</dbReference>
<evidence type="ECO:0000256" key="3">
    <source>
        <dbReference type="ARBA" id="ARBA00022516"/>
    </source>
</evidence>
<dbReference type="SMART" id="SM00046">
    <property type="entry name" value="DAGKc"/>
    <property type="match status" value="1"/>
</dbReference>
<dbReference type="EMBL" id="BAAAPC010000005">
    <property type="protein sequence ID" value="GAA1990737.1"/>
    <property type="molecule type" value="Genomic_DNA"/>
</dbReference>
<comment type="similarity">
    <text evidence="2">Belongs to the diacylglycerol/lipid kinase family.</text>
</comment>
<keyword evidence="6" id="KW-0547">Nucleotide-binding</keyword>
<evidence type="ECO:0000256" key="12">
    <source>
        <dbReference type="ARBA" id="ARBA00023264"/>
    </source>
</evidence>
<dbReference type="Gene3D" id="2.60.200.40">
    <property type="match status" value="1"/>
</dbReference>
<comment type="caution">
    <text evidence="14">The sequence shown here is derived from an EMBL/GenBank/DDBJ whole genome shotgun (WGS) entry which is preliminary data.</text>
</comment>
<gene>
    <name evidence="14" type="ORF">GCM10009799_15830</name>
</gene>
<evidence type="ECO:0000256" key="9">
    <source>
        <dbReference type="ARBA" id="ARBA00022842"/>
    </source>
</evidence>
<dbReference type="Proteomes" id="UP001501585">
    <property type="component" value="Unassembled WGS sequence"/>
</dbReference>
<dbReference type="Pfam" id="PF00781">
    <property type="entry name" value="DAGK_cat"/>
    <property type="match status" value="1"/>
</dbReference>
<evidence type="ECO:0000256" key="7">
    <source>
        <dbReference type="ARBA" id="ARBA00022777"/>
    </source>
</evidence>
<sequence>MDGNVPCASRYITPVDRLPDRPSLPPIGTAMAQQIALLVNPAAGRGRSAVVGARLLSALRGRGADVSVHIGRSPADTVRLARDVVAEGPDALAVVGGDGLVHGALQAVVGTDVPLGIVPAGTGNDIARAFAVPRSVPEAAEAILNGRTTDADTVAAGGRYYLSVLACGFDSRVNERVNGFRFGLGRMNYLIGLAAELSSFSPLPFTVEVDGERLEAEGMLVAVGNTSSYGGGMRVCPGAVADDGLLEVVFVHAVPRASFLRFFPHVFDGSHTGLDEVTVLRGRTVAISAPDRAARPVVGYADGERLAELPITCEVVPRSVRVLT</sequence>
<evidence type="ECO:0000256" key="6">
    <source>
        <dbReference type="ARBA" id="ARBA00022741"/>
    </source>
</evidence>
<dbReference type="InterPro" id="IPR045540">
    <property type="entry name" value="YegS/DAGK_C"/>
</dbReference>
<keyword evidence="10" id="KW-0443">Lipid metabolism</keyword>
<keyword evidence="4" id="KW-0808">Transferase</keyword>
<keyword evidence="12" id="KW-1208">Phospholipid metabolism</keyword>
<evidence type="ECO:0000256" key="8">
    <source>
        <dbReference type="ARBA" id="ARBA00022840"/>
    </source>
</evidence>
<protein>
    <submittedName>
        <fullName evidence="14">Diacylglycerol kinase</fullName>
    </submittedName>
</protein>
<dbReference type="Gene3D" id="3.40.50.10330">
    <property type="entry name" value="Probable inorganic polyphosphate/atp-NAD kinase, domain 1"/>
    <property type="match status" value="1"/>
</dbReference>
<dbReference type="InterPro" id="IPR005218">
    <property type="entry name" value="Diacylglycerol/lipid_kinase"/>
</dbReference>
<name>A0ABN2SQC8_9ACTN</name>
<reference evidence="14 15" key="1">
    <citation type="journal article" date="2019" name="Int. J. Syst. Evol. Microbiol.">
        <title>The Global Catalogue of Microorganisms (GCM) 10K type strain sequencing project: providing services to taxonomists for standard genome sequencing and annotation.</title>
        <authorList>
            <consortium name="The Broad Institute Genomics Platform"/>
            <consortium name="The Broad Institute Genome Sequencing Center for Infectious Disease"/>
            <person name="Wu L."/>
            <person name="Ma J."/>
        </authorList>
    </citation>
    <scope>NUCLEOTIDE SEQUENCE [LARGE SCALE GENOMIC DNA]</scope>
    <source>
        <strain evidence="14 15">JCM 15313</strain>
    </source>
</reference>
<dbReference type="NCBIfam" id="TIGR00147">
    <property type="entry name" value="YegS/Rv2252/BmrU family lipid kinase"/>
    <property type="match status" value="1"/>
</dbReference>
<evidence type="ECO:0000256" key="1">
    <source>
        <dbReference type="ARBA" id="ARBA00001946"/>
    </source>
</evidence>
<evidence type="ECO:0000256" key="2">
    <source>
        <dbReference type="ARBA" id="ARBA00005983"/>
    </source>
</evidence>
<keyword evidence="8" id="KW-0067">ATP-binding</keyword>
<dbReference type="InterPro" id="IPR050187">
    <property type="entry name" value="Lipid_Phosphate_FormReg"/>
</dbReference>
<organism evidence="14 15">
    <name type="scientific">Nocardiopsis rhodophaea</name>
    <dbReference type="NCBI Taxonomy" id="280238"/>
    <lineage>
        <taxon>Bacteria</taxon>
        <taxon>Bacillati</taxon>
        <taxon>Actinomycetota</taxon>
        <taxon>Actinomycetes</taxon>
        <taxon>Streptosporangiales</taxon>
        <taxon>Nocardiopsidaceae</taxon>
        <taxon>Nocardiopsis</taxon>
    </lineage>
</organism>
<accession>A0ABN2SQC8</accession>
<dbReference type="InterPro" id="IPR017438">
    <property type="entry name" value="ATP-NAD_kinase_N"/>
</dbReference>
<dbReference type="InterPro" id="IPR016064">
    <property type="entry name" value="NAD/diacylglycerol_kinase_sf"/>
</dbReference>
<evidence type="ECO:0000313" key="15">
    <source>
        <dbReference type="Proteomes" id="UP001501585"/>
    </source>
</evidence>
<dbReference type="PANTHER" id="PTHR12358">
    <property type="entry name" value="SPHINGOSINE KINASE"/>
    <property type="match status" value="1"/>
</dbReference>
<keyword evidence="9" id="KW-0460">Magnesium</keyword>
<evidence type="ECO:0000259" key="13">
    <source>
        <dbReference type="PROSITE" id="PS50146"/>
    </source>
</evidence>
<evidence type="ECO:0000256" key="4">
    <source>
        <dbReference type="ARBA" id="ARBA00022679"/>
    </source>
</evidence>
<dbReference type="PROSITE" id="PS50146">
    <property type="entry name" value="DAGK"/>
    <property type="match status" value="1"/>
</dbReference>